<reference evidence="2" key="1">
    <citation type="submission" date="2017-04" db="EMBL/GenBank/DDBJ databases">
        <authorList>
            <person name="Varghese N."/>
            <person name="Submissions S."/>
        </authorList>
    </citation>
    <scope>NUCLEOTIDE SEQUENCE [LARGE SCALE GENOMIC DNA]</scope>
    <source>
        <strain evidence="2">DSM 23072</strain>
    </source>
</reference>
<organism evidence="1 2">
    <name type="scientific">Pasteurella testudinis DSM 23072</name>
    <dbReference type="NCBI Taxonomy" id="1122938"/>
    <lineage>
        <taxon>Bacteria</taxon>
        <taxon>Pseudomonadati</taxon>
        <taxon>Pseudomonadota</taxon>
        <taxon>Gammaproteobacteria</taxon>
        <taxon>Pasteurellales</taxon>
        <taxon>Pasteurellaceae</taxon>
        <taxon>Pasteurella</taxon>
    </lineage>
</organism>
<proteinExistence type="predicted"/>
<sequence length="22" mass="2499">MHNDSLIKSSAVNFTDLEHLVK</sequence>
<gene>
    <name evidence="1" type="ORF">SAMN05660772_00882</name>
</gene>
<protein>
    <submittedName>
        <fullName evidence="1">Uncharacterized protein</fullName>
    </submittedName>
</protein>
<dbReference type="AlphaFoldDB" id="A0A1W1UZL9"/>
<evidence type="ECO:0000313" key="1">
    <source>
        <dbReference type="EMBL" id="SMB86460.1"/>
    </source>
</evidence>
<dbReference type="EMBL" id="FWWV01000024">
    <property type="protein sequence ID" value="SMB86460.1"/>
    <property type="molecule type" value="Genomic_DNA"/>
</dbReference>
<name>A0A1W1UZL9_9PAST</name>
<accession>A0A1W1UZL9</accession>
<keyword evidence="2" id="KW-1185">Reference proteome</keyword>
<dbReference type="Proteomes" id="UP000192408">
    <property type="component" value="Unassembled WGS sequence"/>
</dbReference>
<evidence type="ECO:0000313" key="2">
    <source>
        <dbReference type="Proteomes" id="UP000192408"/>
    </source>
</evidence>